<keyword evidence="3 6" id="KW-1133">Transmembrane helix</keyword>
<feature type="transmembrane region" description="Helical" evidence="6">
    <location>
        <begin position="134"/>
        <end position="158"/>
    </location>
</feature>
<feature type="signal peptide" evidence="7">
    <location>
        <begin position="1"/>
        <end position="18"/>
    </location>
</feature>
<keyword evidence="7" id="KW-0732">Signal</keyword>
<keyword evidence="2 6" id="KW-0812">Transmembrane</keyword>
<proteinExistence type="predicted"/>
<dbReference type="GO" id="GO:0016020">
    <property type="term" value="C:membrane"/>
    <property type="evidence" value="ECO:0007669"/>
    <property type="project" value="UniProtKB-SubCell"/>
</dbReference>
<evidence type="ECO:0000256" key="2">
    <source>
        <dbReference type="ARBA" id="ARBA00022692"/>
    </source>
</evidence>
<organism evidence="8 9">
    <name type="scientific">Hyaloscypha variabilis (strain UAMH 11265 / GT02V1 / F)</name>
    <name type="common">Meliniomyces variabilis</name>
    <dbReference type="NCBI Taxonomy" id="1149755"/>
    <lineage>
        <taxon>Eukaryota</taxon>
        <taxon>Fungi</taxon>
        <taxon>Dikarya</taxon>
        <taxon>Ascomycota</taxon>
        <taxon>Pezizomycotina</taxon>
        <taxon>Leotiomycetes</taxon>
        <taxon>Helotiales</taxon>
        <taxon>Hyaloscyphaceae</taxon>
        <taxon>Hyaloscypha</taxon>
        <taxon>Hyaloscypha variabilis</taxon>
    </lineage>
</organism>
<dbReference type="EMBL" id="KZ613937">
    <property type="protein sequence ID" value="PMD48568.1"/>
    <property type="molecule type" value="Genomic_DNA"/>
</dbReference>
<feature type="region of interest" description="Disordered" evidence="5">
    <location>
        <begin position="84"/>
        <end position="110"/>
    </location>
</feature>
<evidence type="ECO:0000256" key="7">
    <source>
        <dbReference type="SAM" id="SignalP"/>
    </source>
</evidence>
<dbReference type="AlphaFoldDB" id="A0A2J6SCS3"/>
<accession>A0A2J6SCS3</accession>
<dbReference type="GO" id="GO:0071944">
    <property type="term" value="C:cell periphery"/>
    <property type="evidence" value="ECO:0007669"/>
    <property type="project" value="UniProtKB-ARBA"/>
</dbReference>
<protein>
    <recommendedName>
        <fullName evidence="10">Mid2 domain-containing protein</fullName>
    </recommendedName>
</protein>
<evidence type="ECO:0000313" key="9">
    <source>
        <dbReference type="Proteomes" id="UP000235786"/>
    </source>
</evidence>
<evidence type="ECO:0000256" key="5">
    <source>
        <dbReference type="SAM" id="MobiDB-lite"/>
    </source>
</evidence>
<evidence type="ECO:0008006" key="10">
    <source>
        <dbReference type="Google" id="ProtNLM"/>
    </source>
</evidence>
<sequence>MRGIGTTFLGIFTTPLLARVLPPTSPHLPRAIVPPGPETLKGVNAIISAPVASTTVTASLASTSSSPQVDTTTKTIDVGSFLTSTSSSATGTVSSSTVPTSTSPAVHSSSTSLSVSTMPIASGNSKEGFPHRTLVIVLSSVLGFVGLSLIIGAAFLIYRYRRRQSPFYHRGNSPIDDQEIESWRRNTVDQKRPPPAHLGAEKPEIRPLMLGNPPGWMWAASPTSIQTVVSPSSELCDSPSFLAKAPNSRIGLTDDTVPGADPFVGKVKRQSSRLSKAPPGHIRTKSRRSSTSAKSVGSFKWQNRDRISSDSRVDGSNFSWFDPEDESVVSQLRADRTSSSNGASLFDGLAMGGLSPRPQPRQDGGHMYIGRAIG</sequence>
<dbReference type="PANTHER" id="PTHR15549:SF6">
    <property type="entry name" value="MID2 DOMAIN-CONTAINING PROTEIN"/>
    <property type="match status" value="1"/>
</dbReference>
<feature type="chain" id="PRO_5014440827" description="Mid2 domain-containing protein" evidence="7">
    <location>
        <begin position="19"/>
        <end position="374"/>
    </location>
</feature>
<evidence type="ECO:0000256" key="3">
    <source>
        <dbReference type="ARBA" id="ARBA00022989"/>
    </source>
</evidence>
<reference evidence="8 9" key="1">
    <citation type="submission" date="2016-04" db="EMBL/GenBank/DDBJ databases">
        <title>A degradative enzymes factory behind the ericoid mycorrhizal symbiosis.</title>
        <authorList>
            <consortium name="DOE Joint Genome Institute"/>
            <person name="Martino E."/>
            <person name="Morin E."/>
            <person name="Grelet G."/>
            <person name="Kuo A."/>
            <person name="Kohler A."/>
            <person name="Daghino S."/>
            <person name="Barry K."/>
            <person name="Choi C."/>
            <person name="Cichocki N."/>
            <person name="Clum A."/>
            <person name="Copeland A."/>
            <person name="Hainaut M."/>
            <person name="Haridas S."/>
            <person name="Labutti K."/>
            <person name="Lindquist E."/>
            <person name="Lipzen A."/>
            <person name="Khouja H.-R."/>
            <person name="Murat C."/>
            <person name="Ohm R."/>
            <person name="Olson A."/>
            <person name="Spatafora J."/>
            <person name="Veneault-Fourrey C."/>
            <person name="Henrissat B."/>
            <person name="Grigoriev I."/>
            <person name="Martin F."/>
            <person name="Perotto S."/>
        </authorList>
    </citation>
    <scope>NUCLEOTIDE SEQUENCE [LARGE SCALE GENOMIC DNA]</scope>
    <source>
        <strain evidence="8 9">F</strain>
    </source>
</reference>
<keyword evidence="4 6" id="KW-0472">Membrane</keyword>
<evidence type="ECO:0000256" key="1">
    <source>
        <dbReference type="ARBA" id="ARBA00004167"/>
    </source>
</evidence>
<evidence type="ECO:0000313" key="8">
    <source>
        <dbReference type="EMBL" id="PMD48568.1"/>
    </source>
</evidence>
<comment type="subcellular location">
    <subcellularLocation>
        <location evidence="1">Membrane</location>
        <topology evidence="1">Single-pass membrane protein</topology>
    </subcellularLocation>
</comment>
<evidence type="ECO:0000256" key="4">
    <source>
        <dbReference type="ARBA" id="ARBA00023136"/>
    </source>
</evidence>
<dbReference type="Proteomes" id="UP000235786">
    <property type="component" value="Unassembled WGS sequence"/>
</dbReference>
<dbReference type="PANTHER" id="PTHR15549">
    <property type="entry name" value="PAIRED IMMUNOGLOBULIN-LIKE TYPE 2 RECEPTOR"/>
    <property type="match status" value="1"/>
</dbReference>
<gene>
    <name evidence="8" type="ORF">L207DRAFT_505595</name>
</gene>
<dbReference type="InterPro" id="IPR051694">
    <property type="entry name" value="Immunoregulatory_rcpt-like"/>
</dbReference>
<name>A0A2J6SCS3_HYAVF</name>
<keyword evidence="9" id="KW-1185">Reference proteome</keyword>
<evidence type="ECO:0000256" key="6">
    <source>
        <dbReference type="SAM" id="Phobius"/>
    </source>
</evidence>
<dbReference type="OrthoDB" id="4120617at2759"/>
<feature type="region of interest" description="Disordered" evidence="5">
    <location>
        <begin position="250"/>
        <end position="299"/>
    </location>
</feature>